<feature type="region of interest" description="Disordered" evidence="8">
    <location>
        <begin position="538"/>
        <end position="560"/>
    </location>
</feature>
<dbReference type="Gene3D" id="2.120.10.60">
    <property type="entry name" value="Tricorn protease N-terminal domain"/>
    <property type="match status" value="1"/>
</dbReference>
<dbReference type="InterPro" id="IPR012393">
    <property type="entry name" value="Tricorn_protease"/>
</dbReference>
<dbReference type="EC" id="3.4.21.-" evidence="7"/>
<evidence type="ECO:0000256" key="3">
    <source>
        <dbReference type="ARBA" id="ARBA00022490"/>
    </source>
</evidence>
<feature type="domain" description="Tail specific protease" evidence="9">
    <location>
        <begin position="847"/>
        <end position="1039"/>
    </location>
</feature>
<protein>
    <recommendedName>
        <fullName evidence="7">Tricorn protease homolog</fullName>
        <ecNumber evidence="7">3.4.21.-</ecNumber>
    </recommendedName>
</protein>
<gene>
    <name evidence="10" type="ORF">GCM10010468_22140</name>
</gene>
<keyword evidence="5 7" id="KW-0378">Hydrolase</keyword>
<dbReference type="PANTHER" id="PTHR43253">
    <property type="entry name" value="TRICORN PROTEASE HOMOLOG 2-RELATED"/>
    <property type="match status" value="1"/>
</dbReference>
<evidence type="ECO:0000256" key="6">
    <source>
        <dbReference type="ARBA" id="ARBA00022825"/>
    </source>
</evidence>
<dbReference type="Pfam" id="PF03572">
    <property type="entry name" value="Peptidase_S41"/>
    <property type="match status" value="1"/>
</dbReference>
<feature type="compositionally biased region" description="Basic and acidic residues" evidence="8">
    <location>
        <begin position="549"/>
        <end position="560"/>
    </location>
</feature>
<dbReference type="Gene3D" id="2.130.10.10">
    <property type="entry name" value="YVTN repeat-like/Quinoprotein amine dehydrogenase"/>
    <property type="match status" value="1"/>
</dbReference>
<proteinExistence type="inferred from homology"/>
<dbReference type="Gene3D" id="3.90.226.10">
    <property type="entry name" value="2-enoyl-CoA Hydratase, Chain A, domain 1"/>
    <property type="match status" value="1"/>
</dbReference>
<dbReference type="SUPFAM" id="SSF69304">
    <property type="entry name" value="Tricorn protease N-terminal domain"/>
    <property type="match status" value="1"/>
</dbReference>
<evidence type="ECO:0000256" key="2">
    <source>
        <dbReference type="ARBA" id="ARBA00008524"/>
    </source>
</evidence>
<dbReference type="RefSeq" id="WP_344825769.1">
    <property type="nucleotide sequence ID" value="NZ_BAAAUV010000005.1"/>
</dbReference>
<dbReference type="Pfam" id="PF14684">
    <property type="entry name" value="Tricorn_C1"/>
    <property type="match status" value="1"/>
</dbReference>
<dbReference type="Gene3D" id="3.30.750.44">
    <property type="match status" value="1"/>
</dbReference>
<comment type="function">
    <text evidence="7">Degrades oligopeptides.</text>
</comment>
<dbReference type="PIRSF" id="PIRSF036421">
    <property type="entry name" value="Tricorn_protease"/>
    <property type="match status" value="1"/>
</dbReference>
<dbReference type="SMART" id="SM00245">
    <property type="entry name" value="TSPc"/>
    <property type="match status" value="1"/>
</dbReference>
<dbReference type="Pfam" id="PF26550">
    <property type="entry name" value="Tricorn_2nd"/>
    <property type="match status" value="1"/>
</dbReference>
<accession>A0ABP6Q669</accession>
<evidence type="ECO:0000259" key="9">
    <source>
        <dbReference type="SMART" id="SM00245"/>
    </source>
</evidence>
<evidence type="ECO:0000313" key="11">
    <source>
        <dbReference type="Proteomes" id="UP001501237"/>
    </source>
</evidence>
<dbReference type="InterPro" id="IPR029045">
    <property type="entry name" value="ClpP/crotonase-like_dom_sf"/>
</dbReference>
<evidence type="ECO:0000256" key="4">
    <source>
        <dbReference type="ARBA" id="ARBA00022670"/>
    </source>
</evidence>
<comment type="caution">
    <text evidence="10">The sequence shown here is derived from an EMBL/GenBank/DDBJ whole genome shotgun (WGS) entry which is preliminary data.</text>
</comment>
<keyword evidence="3 7" id="KW-0963">Cytoplasm</keyword>
<name>A0ABP6Q669_9ACTN</name>
<dbReference type="Gene3D" id="2.30.42.10">
    <property type="match status" value="1"/>
</dbReference>
<dbReference type="Proteomes" id="UP001501237">
    <property type="component" value="Unassembled WGS sequence"/>
</dbReference>
<organism evidence="10 11">
    <name type="scientific">Actinocorallia longicatena</name>
    <dbReference type="NCBI Taxonomy" id="111803"/>
    <lineage>
        <taxon>Bacteria</taxon>
        <taxon>Bacillati</taxon>
        <taxon>Actinomycetota</taxon>
        <taxon>Actinomycetes</taxon>
        <taxon>Streptosporangiales</taxon>
        <taxon>Thermomonosporaceae</taxon>
        <taxon>Actinocorallia</taxon>
    </lineage>
</organism>
<keyword evidence="4 7" id="KW-0645">Protease</keyword>
<dbReference type="Pfam" id="PF14685">
    <property type="entry name" value="PDZ_Tricorn"/>
    <property type="match status" value="1"/>
</dbReference>
<dbReference type="InterPro" id="IPR005151">
    <property type="entry name" value="Tail-specific_protease"/>
</dbReference>
<dbReference type="CDD" id="cd07562">
    <property type="entry name" value="Peptidase_S41_TRI"/>
    <property type="match status" value="1"/>
</dbReference>
<dbReference type="SUPFAM" id="SSF69322">
    <property type="entry name" value="Tricorn protease domain 2"/>
    <property type="match status" value="1"/>
</dbReference>
<sequence>MTSGEYLRYPHLRGDLLTFVAEDDVWLASLDGGRAWRLSADRSPVSHPRLSADGSKAAWTTWRDGDPEVHLASVDGGPSERLTHWGSATTRVRGWTPSGRVLATSSTGQPFSHFTWAYAVPIDGSTAARLPYGIVEDISLAGEHRSELAAFITGGASEPARWKRYRGGGMGRLWTGPALEPAEYRTEADGELSVGEGHFTRILSGLGGHVDSIMIVGGRVAFLSDHEGLGALYSCGFDGDDLRRHSDNDVFYARHAATDGSRVVYSSAGRIWIVDDLDSPPRALPIRLGGSGTARRPRLITGEDELGGFSCDDTGRASAVEVAGTVHWLTHRDGPARTLASDPKSRARRPTVLGAGTGGVAWLVDAGTDLPGDALEVAPAAGIEPGSTPRRLAAGKLGWAADLVSAPDGVRVAVTTKDGQLLLVEIESGETSELASTGNGRIEDVVFSPDSEWLAWSEPEISPLRRIRLMRLNDRTVVDVTDGRFEDSSPCFTLDGRFLAFLSWRGFDPVYDQHVFDLSFPFGCRPYLLPLAASTPSPFAPSVEGRPASGDEEKKDEEDGRAVVDLEGLPARVVPFPVEASRYAAMSAVKGGVVWMKIPLSGELGESGPTPDSSPLRPTLERFDFASRKCEEIVDPLDSYAVSGDGERLVIRDRGALKVVPSDRSADGDDVVKVDLSRARATFDPRSRWELAFAEAGRITRHEFWKEGVLDLISWHDVLERYRPLLDRVATPDDFADLLWEVQGELGTSHAYVARARYGRAGDWLGMLGADLHRDGDVWRIIRILPGETSDPRARAPLAGPGIVVRPGDILLEIDGRPVDAVTGPGPLLAGMADSPIELTIGPRDGGTPRRVAVVPLVDDERLRYQDWVTERRRHVRESSSGRLGYLHIPDMVGFGWAQLHRDLRVEAGLDGLIVDLRGNRGGHTSQLIVEKLSRKIIGWDVPRHRRPSPYPDNAPRGPIVAVVDERAGSDGDIIAAAIKTLGLGKVVGTRTWGGVVGIDGWHRLADGSSITVPKYATWFDAYGWDLENHGVDPDIEVVMTPEDWVKCRDPQLDAAIGLALEELEQHPPARPPSG</sequence>
<dbReference type="SUPFAM" id="SSF52096">
    <property type="entry name" value="ClpP/crotonase"/>
    <property type="match status" value="1"/>
</dbReference>
<comment type="subcellular location">
    <subcellularLocation>
        <location evidence="1 7">Cytoplasm</location>
    </subcellularLocation>
</comment>
<dbReference type="EMBL" id="BAAAUV010000005">
    <property type="protein sequence ID" value="GAA3206600.1"/>
    <property type="molecule type" value="Genomic_DNA"/>
</dbReference>
<dbReference type="InterPro" id="IPR028204">
    <property type="entry name" value="Tricorn_C1"/>
</dbReference>
<dbReference type="CDD" id="cd10828">
    <property type="entry name" value="cpPDZ_Tricorn-protease"/>
    <property type="match status" value="1"/>
</dbReference>
<dbReference type="PANTHER" id="PTHR43253:SF1">
    <property type="entry name" value="TRICORN PROTEASE HOMOLOG 2-RELATED"/>
    <property type="match status" value="1"/>
</dbReference>
<dbReference type="InterPro" id="IPR015943">
    <property type="entry name" value="WD40/YVTN_repeat-like_dom_sf"/>
</dbReference>
<reference evidence="11" key="1">
    <citation type="journal article" date="2019" name="Int. J. Syst. Evol. Microbiol.">
        <title>The Global Catalogue of Microorganisms (GCM) 10K type strain sequencing project: providing services to taxonomists for standard genome sequencing and annotation.</title>
        <authorList>
            <consortium name="The Broad Institute Genomics Platform"/>
            <consortium name="The Broad Institute Genome Sequencing Center for Infectious Disease"/>
            <person name="Wu L."/>
            <person name="Ma J."/>
        </authorList>
    </citation>
    <scope>NUCLEOTIDE SEQUENCE [LARGE SCALE GENOMIC DNA]</scope>
    <source>
        <strain evidence="11">JCM 9377</strain>
    </source>
</reference>
<dbReference type="Pfam" id="PF26549">
    <property type="entry name" value="Tricorn_N"/>
    <property type="match status" value="1"/>
</dbReference>
<evidence type="ECO:0000256" key="8">
    <source>
        <dbReference type="SAM" id="MobiDB-lite"/>
    </source>
</evidence>
<dbReference type="SUPFAM" id="SSF50156">
    <property type="entry name" value="PDZ domain-like"/>
    <property type="match status" value="1"/>
</dbReference>
<dbReference type="InterPro" id="IPR029414">
    <property type="entry name" value="Tricorn_PDZ"/>
</dbReference>
<keyword evidence="11" id="KW-1185">Reference proteome</keyword>
<keyword evidence="6 7" id="KW-0720">Serine protease</keyword>
<evidence type="ECO:0000256" key="1">
    <source>
        <dbReference type="ARBA" id="ARBA00004496"/>
    </source>
</evidence>
<evidence type="ECO:0000313" key="10">
    <source>
        <dbReference type="EMBL" id="GAA3206600.1"/>
    </source>
</evidence>
<evidence type="ECO:0000256" key="7">
    <source>
        <dbReference type="PIRNR" id="PIRNR036421"/>
    </source>
</evidence>
<dbReference type="InterPro" id="IPR036034">
    <property type="entry name" value="PDZ_sf"/>
</dbReference>
<evidence type="ECO:0000256" key="5">
    <source>
        <dbReference type="ARBA" id="ARBA00022801"/>
    </source>
</evidence>
<comment type="similarity">
    <text evidence="2 7">Belongs to the peptidase S41B family.</text>
</comment>